<comment type="similarity">
    <text evidence="1 7">Belongs to the MurCDEF family. MurE subfamily.</text>
</comment>
<dbReference type="Gene3D" id="3.40.1390.10">
    <property type="entry name" value="MurE/MurF, N-terminal domain"/>
    <property type="match status" value="1"/>
</dbReference>
<comment type="catalytic activity">
    <reaction evidence="7">
        <text>UDP-N-acetyl-alpha-D-muramoyl-L-alanyl-D-glutamate + meso-2,6-diaminopimelate + ATP = UDP-N-acetyl-alpha-D-muramoyl-L-alanyl-gamma-D-glutamyl-meso-2,6-diaminopimelate + ADP + phosphate + H(+)</text>
        <dbReference type="Rhea" id="RHEA:23676"/>
        <dbReference type="ChEBI" id="CHEBI:15378"/>
        <dbReference type="ChEBI" id="CHEBI:30616"/>
        <dbReference type="ChEBI" id="CHEBI:43474"/>
        <dbReference type="ChEBI" id="CHEBI:57791"/>
        <dbReference type="ChEBI" id="CHEBI:83900"/>
        <dbReference type="ChEBI" id="CHEBI:83905"/>
        <dbReference type="ChEBI" id="CHEBI:456216"/>
        <dbReference type="EC" id="6.3.2.13"/>
    </reaction>
</comment>
<feature type="binding site" evidence="7">
    <location>
        <position position="192"/>
    </location>
    <ligand>
        <name>UDP-N-acetyl-alpha-D-muramoyl-L-alanyl-D-glutamate</name>
        <dbReference type="ChEBI" id="CHEBI:83900"/>
    </ligand>
</feature>
<feature type="domain" description="Mur ligase C-terminal" evidence="10">
    <location>
        <begin position="339"/>
        <end position="463"/>
    </location>
</feature>
<dbReference type="InterPro" id="IPR036565">
    <property type="entry name" value="Mur-like_cat_sf"/>
</dbReference>
<dbReference type="PANTHER" id="PTHR23135">
    <property type="entry name" value="MUR LIGASE FAMILY MEMBER"/>
    <property type="match status" value="1"/>
</dbReference>
<feature type="binding site" evidence="7">
    <location>
        <position position="32"/>
    </location>
    <ligand>
        <name>UDP-N-acetyl-alpha-D-muramoyl-L-alanyl-D-glutamate</name>
        <dbReference type="ChEBI" id="CHEBI:83900"/>
    </ligand>
</feature>
<dbReference type="SUPFAM" id="SSF63418">
    <property type="entry name" value="MurE/MurF N-terminal domain"/>
    <property type="match status" value="1"/>
</dbReference>
<keyword evidence="7" id="KW-0460">Magnesium</keyword>
<evidence type="ECO:0000256" key="5">
    <source>
        <dbReference type="ARBA" id="ARBA00023306"/>
    </source>
</evidence>
<reference evidence="12 13" key="1">
    <citation type="submission" date="2019-09" db="EMBL/GenBank/DDBJ databases">
        <title>NBRP : Genome information of microbial organism related human and environment.</title>
        <authorList>
            <person name="Hattori M."/>
            <person name="Oshima K."/>
            <person name="Inaba H."/>
            <person name="Suda W."/>
            <person name="Sakamoto M."/>
            <person name="Iino T."/>
            <person name="Kitahara M."/>
            <person name="Oshida Y."/>
            <person name="Iida T."/>
            <person name="Kudo T."/>
            <person name="Itoh T."/>
            <person name="Ohkuma M."/>
        </authorList>
    </citation>
    <scope>NUCLEOTIDE SEQUENCE [LARGE SCALE GENOMIC DNA]</scope>
    <source>
        <strain evidence="12 13">Q-1</strain>
    </source>
</reference>
<keyword evidence="6 7" id="KW-0961">Cell wall biogenesis/degradation</keyword>
<comment type="function">
    <text evidence="7">Catalyzes the addition of meso-diaminopimelic acid to the nucleotide precursor UDP-N-acetylmuramoyl-L-alanyl-D-glutamate (UMAG) in the biosynthesis of bacterial cell-wall peptidoglycan.</text>
</comment>
<evidence type="ECO:0000256" key="8">
    <source>
        <dbReference type="RuleBase" id="RU004135"/>
    </source>
</evidence>
<proteinExistence type="inferred from homology"/>
<keyword evidence="7" id="KW-0067">ATP-binding</keyword>
<keyword evidence="4 7" id="KW-0573">Peptidoglycan synthesis</keyword>
<feature type="domain" description="Mur ligase central" evidence="11">
    <location>
        <begin position="113"/>
        <end position="316"/>
    </location>
</feature>
<keyword evidence="7" id="KW-0963">Cytoplasm</keyword>
<dbReference type="NCBIfam" id="NF001124">
    <property type="entry name" value="PRK00139.1-2"/>
    <property type="match status" value="1"/>
</dbReference>
<feature type="short sequence motif" description="Meso-diaminopimelate recognition motif" evidence="7">
    <location>
        <begin position="413"/>
        <end position="416"/>
    </location>
</feature>
<accession>A0A5A7N9C0</accession>
<dbReference type="GO" id="GO:0009252">
    <property type="term" value="P:peptidoglycan biosynthetic process"/>
    <property type="evidence" value="ECO:0007669"/>
    <property type="project" value="UniProtKB-UniRule"/>
</dbReference>
<dbReference type="PANTHER" id="PTHR23135:SF4">
    <property type="entry name" value="UDP-N-ACETYLMURAMOYL-L-ALANYL-D-GLUTAMATE--2,6-DIAMINOPIMELATE LIGASE MURE HOMOLOG, CHLOROPLASTIC"/>
    <property type="match status" value="1"/>
</dbReference>
<evidence type="ECO:0000256" key="6">
    <source>
        <dbReference type="ARBA" id="ARBA00023316"/>
    </source>
</evidence>
<dbReference type="GO" id="GO:0008765">
    <property type="term" value="F:UDP-N-acetylmuramoylalanyl-D-glutamate-2,6-diaminopimelate ligase activity"/>
    <property type="evidence" value="ECO:0007669"/>
    <property type="project" value="UniProtKB-UniRule"/>
</dbReference>
<comment type="cofactor">
    <cofactor evidence="7">
        <name>Mg(2+)</name>
        <dbReference type="ChEBI" id="CHEBI:18420"/>
    </cofactor>
</comment>
<dbReference type="Pfam" id="PF08245">
    <property type="entry name" value="Mur_ligase_M"/>
    <property type="match status" value="1"/>
</dbReference>
<dbReference type="Gene3D" id="3.90.190.20">
    <property type="entry name" value="Mur ligase, C-terminal domain"/>
    <property type="match status" value="1"/>
</dbReference>
<evidence type="ECO:0000256" key="2">
    <source>
        <dbReference type="ARBA" id="ARBA00022618"/>
    </source>
</evidence>
<dbReference type="InterPro" id="IPR000713">
    <property type="entry name" value="Mur_ligase_N"/>
</dbReference>
<protein>
    <recommendedName>
        <fullName evidence="7">UDP-N-acetylmuramoyl-L-alanyl-D-glutamate--2,6-diaminopimelate ligase</fullName>
        <ecNumber evidence="7">6.3.2.13</ecNumber>
    </recommendedName>
    <alternativeName>
        <fullName evidence="7">Meso-A2pm-adding enzyme</fullName>
    </alternativeName>
    <alternativeName>
        <fullName evidence="7">Meso-diaminopimelate-adding enzyme</fullName>
    </alternativeName>
    <alternativeName>
        <fullName evidence="7">UDP-MurNAc-L-Ala-D-Glu:meso-diaminopimelate ligase</fullName>
    </alternativeName>
    <alternativeName>
        <fullName evidence="7">UDP-MurNAc-tripeptide synthetase</fullName>
    </alternativeName>
    <alternativeName>
        <fullName evidence="7">UDP-N-acetylmuramyl-tripeptide synthetase</fullName>
    </alternativeName>
</protein>
<name>A0A5A7N9C0_9PROT</name>
<dbReference type="InterPro" id="IPR035911">
    <property type="entry name" value="MurE/MurF_N"/>
</dbReference>
<gene>
    <name evidence="7 12" type="primary">murE</name>
    <name evidence="12" type="ORF">JCM17846_17020</name>
</gene>
<feature type="binding site" evidence="7">
    <location>
        <position position="184"/>
    </location>
    <ligand>
        <name>UDP-N-acetyl-alpha-D-muramoyl-L-alanyl-D-glutamate</name>
        <dbReference type="ChEBI" id="CHEBI:83900"/>
    </ligand>
</feature>
<evidence type="ECO:0000313" key="12">
    <source>
        <dbReference type="EMBL" id="GER04020.1"/>
    </source>
</evidence>
<evidence type="ECO:0000259" key="11">
    <source>
        <dbReference type="Pfam" id="PF08245"/>
    </source>
</evidence>
<dbReference type="Pfam" id="PF02875">
    <property type="entry name" value="Mur_ligase_C"/>
    <property type="match status" value="1"/>
</dbReference>
<dbReference type="GO" id="GO:0051301">
    <property type="term" value="P:cell division"/>
    <property type="evidence" value="ECO:0007669"/>
    <property type="project" value="UniProtKB-KW"/>
</dbReference>
<feature type="binding site" evidence="7">
    <location>
        <position position="389"/>
    </location>
    <ligand>
        <name>meso-2,6-diaminopimelate</name>
        <dbReference type="ChEBI" id="CHEBI:57791"/>
    </ligand>
</feature>
<comment type="caution">
    <text evidence="7">Lacks conserved residue(s) required for the propagation of feature annotation.</text>
</comment>
<comment type="PTM">
    <text evidence="7">Carboxylation is probably crucial for Mg(2+) binding and, consequently, for the gamma-phosphate positioning of ATP.</text>
</comment>
<dbReference type="GO" id="GO:0005524">
    <property type="term" value="F:ATP binding"/>
    <property type="evidence" value="ECO:0007669"/>
    <property type="project" value="UniProtKB-UniRule"/>
</dbReference>
<dbReference type="NCBIfam" id="TIGR01085">
    <property type="entry name" value="murE"/>
    <property type="match status" value="1"/>
</dbReference>
<evidence type="ECO:0000256" key="7">
    <source>
        <dbReference type="HAMAP-Rule" id="MF_00208"/>
    </source>
</evidence>
<dbReference type="GO" id="GO:0000287">
    <property type="term" value="F:magnesium ion binding"/>
    <property type="evidence" value="ECO:0007669"/>
    <property type="project" value="UniProtKB-UniRule"/>
</dbReference>
<dbReference type="RefSeq" id="WP_042087534.1">
    <property type="nucleotide sequence ID" value="NZ_BKCN01000007.1"/>
</dbReference>
<comment type="caution">
    <text evidence="12">The sequence shown here is derived from an EMBL/GenBank/DDBJ whole genome shotgun (WGS) entry which is preliminary data.</text>
</comment>
<feature type="binding site" evidence="7">
    <location>
        <begin position="413"/>
        <end position="416"/>
    </location>
    <ligand>
        <name>meso-2,6-diaminopimelate</name>
        <dbReference type="ChEBI" id="CHEBI:57791"/>
    </ligand>
</feature>
<dbReference type="NCBIfam" id="NF001126">
    <property type="entry name" value="PRK00139.1-4"/>
    <property type="match status" value="1"/>
</dbReference>
<feature type="domain" description="Mur ligase N-terminal catalytic" evidence="9">
    <location>
        <begin position="25"/>
        <end position="102"/>
    </location>
</feature>
<dbReference type="HAMAP" id="MF_00208">
    <property type="entry name" value="MurE"/>
    <property type="match status" value="1"/>
</dbReference>
<keyword evidence="3 7" id="KW-0133">Cell shape</keyword>
<organism evidence="12 13">
    <name type="scientific">Iodidimonas nitroreducens</name>
    <dbReference type="NCBI Taxonomy" id="1236968"/>
    <lineage>
        <taxon>Bacteria</taxon>
        <taxon>Pseudomonadati</taxon>
        <taxon>Pseudomonadota</taxon>
        <taxon>Alphaproteobacteria</taxon>
        <taxon>Iodidimonadales</taxon>
        <taxon>Iodidimonadaceae</taxon>
        <taxon>Iodidimonas</taxon>
    </lineage>
</organism>
<comment type="subcellular location">
    <subcellularLocation>
        <location evidence="7 8">Cytoplasm</location>
    </subcellularLocation>
</comment>
<dbReference type="EC" id="6.3.2.13" evidence="7"/>
<evidence type="ECO:0000259" key="9">
    <source>
        <dbReference type="Pfam" id="PF01225"/>
    </source>
</evidence>
<evidence type="ECO:0000259" key="10">
    <source>
        <dbReference type="Pfam" id="PF02875"/>
    </source>
</evidence>
<evidence type="ECO:0000256" key="4">
    <source>
        <dbReference type="ARBA" id="ARBA00022984"/>
    </source>
</evidence>
<feature type="binding site" evidence="7">
    <location>
        <position position="190"/>
    </location>
    <ligand>
        <name>UDP-N-acetyl-alpha-D-muramoyl-L-alanyl-D-glutamate</name>
        <dbReference type="ChEBI" id="CHEBI:83900"/>
    </ligand>
</feature>
<keyword evidence="7 12" id="KW-0436">Ligase</keyword>
<comment type="pathway">
    <text evidence="7 8">Cell wall biogenesis; peptidoglycan biosynthesis.</text>
</comment>
<dbReference type="Gene3D" id="3.40.1190.10">
    <property type="entry name" value="Mur-like, catalytic domain"/>
    <property type="match status" value="1"/>
</dbReference>
<evidence type="ECO:0000256" key="3">
    <source>
        <dbReference type="ARBA" id="ARBA00022960"/>
    </source>
</evidence>
<feature type="binding site" evidence="7">
    <location>
        <position position="461"/>
    </location>
    <ligand>
        <name>meso-2,6-diaminopimelate</name>
        <dbReference type="ChEBI" id="CHEBI:57791"/>
    </ligand>
</feature>
<feature type="binding site" evidence="7">
    <location>
        <position position="465"/>
    </location>
    <ligand>
        <name>meso-2,6-diaminopimelate</name>
        <dbReference type="ChEBI" id="CHEBI:57791"/>
    </ligand>
</feature>
<dbReference type="Proteomes" id="UP000324996">
    <property type="component" value="Unassembled WGS sequence"/>
</dbReference>
<evidence type="ECO:0000313" key="13">
    <source>
        <dbReference type="Proteomes" id="UP000324996"/>
    </source>
</evidence>
<feature type="binding site" evidence="7">
    <location>
        <begin position="115"/>
        <end position="121"/>
    </location>
    <ligand>
        <name>ATP</name>
        <dbReference type="ChEBI" id="CHEBI:30616"/>
    </ligand>
</feature>
<dbReference type="Pfam" id="PF01225">
    <property type="entry name" value="Mur_ligase"/>
    <property type="match status" value="1"/>
</dbReference>
<dbReference type="AlphaFoldDB" id="A0A5A7N9C0"/>
<keyword evidence="2 7" id="KW-0132">Cell division</keyword>
<sequence length="493" mass="52239">MSGGASIRRPLAALLGVRGDAGQVITGLTADSRKVRPGDLFAALPGSRADGRQFIDDAIARGAVAILAPADDQASDHQAGAAVSFLFSSRPQRRFAEMAAAFYGAQPQNIVCITGTNGKSSVASFCRQLWCTLDLRGASIGTLGVESESLSRPGGLTSPDPVTFHETLHDLAAHGITHVACEASSHGLVQYRLDGLQPKVAAFTNLSRDHLDYHQNMEAYFHAKARLFSEVLVADGVAVIWADSPAGQRMIDLAKGRDLAVITVGRGADCDLHVRAIDPTAEGQRLSIRYHDQDHQIDLPLFGGFQAENALLAAAILCALSASPAAVFKAMEGLKPVLGRLQWAGDKAGGGRVFVDYAHTPGGLETVLEALRPHCSGALSVVFGAGGDRDRGKRPAMGAVAHRYADRVIITDDNPRTEDPAAIRKAIMESCPDALEIADRARAIFNAINKLRPGDILVIAGKGHENGQIIGDHILPFSDLEQVQKALSQRTGP</sequence>
<dbReference type="SUPFAM" id="SSF53244">
    <property type="entry name" value="MurD-like peptide ligases, peptide-binding domain"/>
    <property type="match status" value="1"/>
</dbReference>
<dbReference type="SUPFAM" id="SSF53623">
    <property type="entry name" value="MurD-like peptide ligases, catalytic domain"/>
    <property type="match status" value="1"/>
</dbReference>
<dbReference type="GO" id="GO:0008360">
    <property type="term" value="P:regulation of cell shape"/>
    <property type="evidence" value="ECO:0007669"/>
    <property type="project" value="UniProtKB-KW"/>
</dbReference>
<keyword evidence="5 7" id="KW-0131">Cell cycle</keyword>
<dbReference type="EMBL" id="BKCN01000007">
    <property type="protein sequence ID" value="GER04020.1"/>
    <property type="molecule type" value="Genomic_DNA"/>
</dbReference>
<dbReference type="UniPathway" id="UPA00219"/>
<dbReference type="InterPro" id="IPR013221">
    <property type="entry name" value="Mur_ligase_cen"/>
</dbReference>
<keyword evidence="13" id="KW-1185">Reference proteome</keyword>
<dbReference type="InterPro" id="IPR036615">
    <property type="entry name" value="Mur_ligase_C_dom_sf"/>
</dbReference>
<dbReference type="InterPro" id="IPR005761">
    <property type="entry name" value="UDP-N-AcMur-Glu-dNH2Pim_ligase"/>
</dbReference>
<dbReference type="InterPro" id="IPR004101">
    <property type="entry name" value="Mur_ligase_C"/>
</dbReference>
<dbReference type="GO" id="GO:0071555">
    <property type="term" value="P:cell wall organization"/>
    <property type="evidence" value="ECO:0007669"/>
    <property type="project" value="UniProtKB-KW"/>
</dbReference>
<evidence type="ECO:0000256" key="1">
    <source>
        <dbReference type="ARBA" id="ARBA00005898"/>
    </source>
</evidence>
<dbReference type="GO" id="GO:0005737">
    <property type="term" value="C:cytoplasm"/>
    <property type="evidence" value="ECO:0007669"/>
    <property type="project" value="UniProtKB-SubCell"/>
</dbReference>
<keyword evidence="7" id="KW-0547">Nucleotide-binding</keyword>
<feature type="modified residue" description="N6-carboxylysine" evidence="7">
    <location>
        <position position="224"/>
    </location>
</feature>